<feature type="transmembrane region" description="Helical" evidence="7">
    <location>
        <begin position="490"/>
        <end position="512"/>
    </location>
</feature>
<evidence type="ECO:0000256" key="4">
    <source>
        <dbReference type="ARBA" id="ARBA00022692"/>
    </source>
</evidence>
<dbReference type="CDD" id="cd06261">
    <property type="entry name" value="TM_PBP2"/>
    <property type="match status" value="2"/>
</dbReference>
<feature type="transmembrane region" description="Helical" evidence="7">
    <location>
        <begin position="373"/>
        <end position="394"/>
    </location>
</feature>
<feature type="transmembrane region" description="Helical" evidence="7">
    <location>
        <begin position="149"/>
        <end position="167"/>
    </location>
</feature>
<name>A0ABY2X9V2_9RHOB</name>
<comment type="similarity">
    <text evidence="7">Belongs to the binding-protein-dependent transport system permease family.</text>
</comment>
<keyword evidence="6 7" id="KW-0472">Membrane</keyword>
<evidence type="ECO:0000256" key="6">
    <source>
        <dbReference type="ARBA" id="ARBA00023136"/>
    </source>
</evidence>
<feature type="transmembrane region" description="Helical" evidence="7">
    <location>
        <begin position="174"/>
        <end position="196"/>
    </location>
</feature>
<feature type="domain" description="ABC transmembrane type-1" evidence="8">
    <location>
        <begin position="169"/>
        <end position="348"/>
    </location>
</feature>
<keyword evidence="2 7" id="KW-0813">Transport</keyword>
<feature type="domain" description="ABC transmembrane type-1" evidence="8">
    <location>
        <begin position="487"/>
        <end position="666"/>
    </location>
</feature>
<protein>
    <submittedName>
        <fullName evidence="9">ABC transporter permease subunit</fullName>
    </submittedName>
</protein>
<dbReference type="InterPro" id="IPR000515">
    <property type="entry name" value="MetI-like"/>
</dbReference>
<dbReference type="PANTHER" id="PTHR47737:SF1">
    <property type="entry name" value="GLYCINE BETAINE_PROLINE BETAINE TRANSPORT SYSTEM PERMEASE PROTEIN PROW"/>
    <property type="match status" value="1"/>
</dbReference>
<accession>A0ABY2X9V2</accession>
<evidence type="ECO:0000256" key="2">
    <source>
        <dbReference type="ARBA" id="ARBA00022448"/>
    </source>
</evidence>
<dbReference type="Pfam" id="PF00528">
    <property type="entry name" value="BPD_transp_1"/>
    <property type="match status" value="2"/>
</dbReference>
<comment type="subcellular location">
    <subcellularLocation>
        <location evidence="1 7">Cell membrane</location>
        <topology evidence="1 7">Multi-pass membrane protein</topology>
    </subcellularLocation>
</comment>
<feature type="transmembrane region" description="Helical" evidence="7">
    <location>
        <begin position="606"/>
        <end position="628"/>
    </location>
</feature>
<dbReference type="RefSeq" id="WP_138863174.1">
    <property type="nucleotide sequence ID" value="NZ_VCPC01000002.1"/>
</dbReference>
<feature type="transmembrane region" description="Helical" evidence="7">
    <location>
        <begin position="467"/>
        <end position="484"/>
    </location>
</feature>
<comment type="caution">
    <text evidence="9">The sequence shown here is derived from an EMBL/GenBank/DDBJ whole genome shotgun (WGS) entry which is preliminary data.</text>
</comment>
<dbReference type="Proteomes" id="UP001191082">
    <property type="component" value="Unassembled WGS sequence"/>
</dbReference>
<feature type="transmembrane region" description="Helical" evidence="7">
    <location>
        <begin position="216"/>
        <end position="242"/>
    </location>
</feature>
<evidence type="ECO:0000256" key="7">
    <source>
        <dbReference type="RuleBase" id="RU363032"/>
    </source>
</evidence>
<evidence type="ECO:0000313" key="10">
    <source>
        <dbReference type="Proteomes" id="UP001191082"/>
    </source>
</evidence>
<evidence type="ECO:0000313" key="9">
    <source>
        <dbReference type="EMBL" id="TMV12620.1"/>
    </source>
</evidence>
<keyword evidence="10" id="KW-1185">Reference proteome</keyword>
<feature type="transmembrane region" description="Helical" evidence="7">
    <location>
        <begin position="524"/>
        <end position="544"/>
    </location>
</feature>
<keyword evidence="4 7" id="KW-0812">Transmembrane</keyword>
<dbReference type="Gene3D" id="1.10.3720.10">
    <property type="entry name" value="MetI-like"/>
    <property type="match status" value="2"/>
</dbReference>
<evidence type="ECO:0000256" key="1">
    <source>
        <dbReference type="ARBA" id="ARBA00004651"/>
    </source>
</evidence>
<proteinExistence type="inferred from homology"/>
<keyword evidence="5 7" id="KW-1133">Transmembrane helix</keyword>
<dbReference type="PANTHER" id="PTHR47737">
    <property type="entry name" value="GLYCINE BETAINE/PROLINE BETAINE TRANSPORT SYSTEM PERMEASE PROTEIN PROW"/>
    <property type="match status" value="1"/>
</dbReference>
<dbReference type="SUPFAM" id="SSF161098">
    <property type="entry name" value="MetI-like"/>
    <property type="match status" value="2"/>
</dbReference>
<gene>
    <name evidence="9" type="ORF">FGK64_07360</name>
</gene>
<evidence type="ECO:0000256" key="5">
    <source>
        <dbReference type="ARBA" id="ARBA00022989"/>
    </source>
</evidence>
<feature type="transmembrane region" description="Helical" evidence="7">
    <location>
        <begin position="648"/>
        <end position="666"/>
    </location>
</feature>
<feature type="transmembrane region" description="Helical" evidence="7">
    <location>
        <begin position="295"/>
        <end position="315"/>
    </location>
</feature>
<evidence type="ECO:0000259" key="8">
    <source>
        <dbReference type="PROSITE" id="PS50928"/>
    </source>
</evidence>
<sequence>MSVSETSATPPAPRRWQGVPSVPGWAFWVVLLGVTWAASHYAMDIYKALDARWIIRFPAAWQPDFEGRISAGMKWLLEEAELFGILFRDVTRAIARLIEIPYDLAVDLLVTGVLQGQGQQAQQVLPPLSWIAVTYIFCALGHYAKGWRLAALMGACFLYLAVFGQWASAMLTLASVLIAVPLAAVGGLLLGILAFRVPMAERILRPVLDLMQTVPIFAYLVPILFMFGFGPVAALAATVIYAMPPMIRVTIVALRGVPEELGELGVMVGATSGQQMWKVLVPAARPTLMVGLNQVIMLTLNMVIIASMIGAGGLGYDVLTALRRLDIGGGVEAGLAIVVLAIALDRLSQAFSARTVTLRASQSRGGWAMRHRWLLSSLAVVLVTALIGLALPWVQTYPKAAVISTGQIWADAIGYINVNYFDTLDAIKTVLLTWVLLPVRQFFTGIPWPWGLAAITLIGARVGGWRLAALVFALTGLVVLTGLWTKAMMTVYLCGVSVVIASIIGIPIGILAARNEMSNRVVGVFIDTLQTLPSFVYLIPVVMLFRVGDFSAMIAIVAYALAPAVRYAAHGIRSVDPQIVEAGIVSGCTPWQMLRRIKLPIIAPELLLGLNQTVMLALSMLVITALVGTRDLGQEVYIALTKANVGQGIVAGLAVAFIAIIADRLLEAAARRMRNRAGGA</sequence>
<reference evidence="9 10" key="1">
    <citation type="submission" date="2019-05" db="EMBL/GenBank/DDBJ databases">
        <title>Marivita sp. nov. isolated from sea sediment.</title>
        <authorList>
            <person name="Kim W."/>
        </authorList>
    </citation>
    <scope>NUCLEOTIDE SEQUENCE [LARGE SCALE GENOMIC DNA]</scope>
    <source>
        <strain evidence="9 10">CAU 1492</strain>
    </source>
</reference>
<dbReference type="InterPro" id="IPR035906">
    <property type="entry name" value="MetI-like_sf"/>
</dbReference>
<evidence type="ECO:0000256" key="3">
    <source>
        <dbReference type="ARBA" id="ARBA00022475"/>
    </source>
</evidence>
<keyword evidence="3" id="KW-1003">Cell membrane</keyword>
<organism evidence="9 10">
    <name type="scientific">Arenibacterium halophilum</name>
    <dbReference type="NCBI Taxonomy" id="2583821"/>
    <lineage>
        <taxon>Bacteria</taxon>
        <taxon>Pseudomonadati</taxon>
        <taxon>Pseudomonadota</taxon>
        <taxon>Alphaproteobacteria</taxon>
        <taxon>Rhodobacterales</taxon>
        <taxon>Paracoccaceae</taxon>
        <taxon>Arenibacterium</taxon>
    </lineage>
</organism>
<feature type="transmembrane region" description="Helical" evidence="7">
    <location>
        <begin position="25"/>
        <end position="43"/>
    </location>
</feature>
<dbReference type="PROSITE" id="PS50928">
    <property type="entry name" value="ABC_TM1"/>
    <property type="match status" value="2"/>
</dbReference>
<dbReference type="EMBL" id="VCPC01000002">
    <property type="protein sequence ID" value="TMV12620.1"/>
    <property type="molecule type" value="Genomic_DNA"/>
</dbReference>